<gene>
    <name evidence="2" type="ORF">H6G24_31115</name>
</gene>
<dbReference type="EMBL" id="JACJQH010000070">
    <property type="protein sequence ID" value="MBD2199873.1"/>
    <property type="molecule type" value="Genomic_DNA"/>
</dbReference>
<name>A0ABR8AIV7_9CYAN</name>
<reference evidence="2 3" key="1">
    <citation type="journal article" date="2020" name="ISME J.">
        <title>Comparative genomics reveals insights into cyanobacterial evolution and habitat adaptation.</title>
        <authorList>
            <person name="Chen M.Y."/>
            <person name="Teng W.K."/>
            <person name="Zhao L."/>
            <person name="Hu C.X."/>
            <person name="Zhou Y.K."/>
            <person name="Han B.P."/>
            <person name="Song L.R."/>
            <person name="Shu W.S."/>
        </authorList>
    </citation>
    <scope>NUCLEOTIDE SEQUENCE [LARGE SCALE GENOMIC DNA]</scope>
    <source>
        <strain evidence="2 3">FACHB-288</strain>
    </source>
</reference>
<accession>A0ABR8AIV7</accession>
<keyword evidence="3" id="KW-1185">Reference proteome</keyword>
<evidence type="ECO:0000313" key="3">
    <source>
        <dbReference type="Proteomes" id="UP000658514"/>
    </source>
</evidence>
<dbReference type="RefSeq" id="WP_190549999.1">
    <property type="nucleotide sequence ID" value="NZ_CAWPNO010000107.1"/>
</dbReference>
<organism evidence="2 3">
    <name type="scientific">Calothrix parietina FACHB-288</name>
    <dbReference type="NCBI Taxonomy" id="2692896"/>
    <lineage>
        <taxon>Bacteria</taxon>
        <taxon>Bacillati</taxon>
        <taxon>Cyanobacteriota</taxon>
        <taxon>Cyanophyceae</taxon>
        <taxon>Nostocales</taxon>
        <taxon>Calotrichaceae</taxon>
        <taxon>Calothrix</taxon>
    </lineage>
</organism>
<comment type="caution">
    <text evidence="2">The sequence shown here is derived from an EMBL/GenBank/DDBJ whole genome shotgun (WGS) entry which is preliminary data.</text>
</comment>
<evidence type="ECO:0000313" key="2">
    <source>
        <dbReference type="EMBL" id="MBD2199873.1"/>
    </source>
</evidence>
<proteinExistence type="predicted"/>
<dbReference type="Proteomes" id="UP000658514">
    <property type="component" value="Unassembled WGS sequence"/>
</dbReference>
<protein>
    <submittedName>
        <fullName evidence="2">Uncharacterized protein</fullName>
    </submittedName>
</protein>
<keyword evidence="1" id="KW-0175">Coiled coil</keyword>
<sequence>MTQTHSEADKLKQKLQELIAIASQVEIKLADRLKAIASPLEKMPSGTMMSRKHLLLGLKEILADAEFWLCYRLANPEEKQQIKDAILQIHRYWHLEIFPTWFNKHDKDFPRWKESLIKNEPPPDDAKIINEISRSIRSQQRQKKDYQTAKFISKLIADKAIDTDLIATANQDNPLCVQLTQSAKEHTDNKIREWKETYNYYAIKRGLFAGYNPQHPQYITWLTKHIVSGADDIPKEDYKDVFLK</sequence>
<evidence type="ECO:0000256" key="1">
    <source>
        <dbReference type="SAM" id="Coils"/>
    </source>
</evidence>
<feature type="coiled-coil region" evidence="1">
    <location>
        <begin position="1"/>
        <end position="28"/>
    </location>
</feature>